<reference evidence="4 5" key="1">
    <citation type="submission" date="2016-10" db="EMBL/GenBank/DDBJ databases">
        <authorList>
            <person name="de Groot N.N."/>
        </authorList>
    </citation>
    <scope>NUCLEOTIDE SEQUENCE [LARGE SCALE GENOMIC DNA]</scope>
    <source>
        <strain evidence="4 5">CGMCC 1.7031</strain>
    </source>
</reference>
<feature type="domain" description="Secretion system C-terminal sorting" evidence="3">
    <location>
        <begin position="445"/>
        <end position="503"/>
    </location>
</feature>
<dbReference type="NCBIfam" id="TIGR04183">
    <property type="entry name" value="Por_Secre_tail"/>
    <property type="match status" value="1"/>
</dbReference>
<organism evidence="4 5">
    <name type="scientific">Flavobacterium caeni</name>
    <dbReference type="NCBI Taxonomy" id="490189"/>
    <lineage>
        <taxon>Bacteria</taxon>
        <taxon>Pseudomonadati</taxon>
        <taxon>Bacteroidota</taxon>
        <taxon>Flavobacteriia</taxon>
        <taxon>Flavobacteriales</taxon>
        <taxon>Flavobacteriaceae</taxon>
        <taxon>Flavobacterium</taxon>
    </lineage>
</organism>
<dbReference type="RefSeq" id="WP_091140995.1">
    <property type="nucleotide sequence ID" value="NZ_FMVF01000003.1"/>
</dbReference>
<protein>
    <submittedName>
        <fullName evidence="4">Por secretion system C-terminal sorting domain-containing protein</fullName>
    </submittedName>
</protein>
<accession>A0A1G5D7L6</accession>
<keyword evidence="1 2" id="KW-0732">Signal</keyword>
<evidence type="ECO:0000313" key="4">
    <source>
        <dbReference type="EMBL" id="SCY10614.1"/>
    </source>
</evidence>
<proteinExistence type="predicted"/>
<name>A0A1G5D7L6_9FLAO</name>
<dbReference type="Pfam" id="PF18962">
    <property type="entry name" value="Por_Secre_tail"/>
    <property type="match status" value="1"/>
</dbReference>
<evidence type="ECO:0000256" key="2">
    <source>
        <dbReference type="SAM" id="SignalP"/>
    </source>
</evidence>
<feature type="chain" id="PRO_5011465905" evidence="2">
    <location>
        <begin position="21"/>
        <end position="513"/>
    </location>
</feature>
<dbReference type="AlphaFoldDB" id="A0A1G5D7L6"/>
<evidence type="ECO:0000256" key="1">
    <source>
        <dbReference type="ARBA" id="ARBA00022729"/>
    </source>
</evidence>
<dbReference type="InterPro" id="IPR026444">
    <property type="entry name" value="Secre_tail"/>
</dbReference>
<evidence type="ECO:0000313" key="5">
    <source>
        <dbReference type="Proteomes" id="UP000199354"/>
    </source>
</evidence>
<dbReference type="OrthoDB" id="9811934at2"/>
<sequence length="513" mass="53934">MKKKLLCSMLLLGTCAFSQPAVEWKKTLGGSQNEFGFSSCRTADGGYAVLSFATATDGDLAGNEPNGSAWLVKLDGEGNTVWNKTYGGSQPDRGYAIQATTDGGFVFVGNTYSNDGDVSGHHGGSDVWLVKLDATGDVQWQKCIGGTGEEYGSGIALATDGGYFICANSTSTDGDLPDSDTVNGDRWGIKTDSAGNIQWATRVDGDSEDTALYCAAAADGSFVVSGFSYSENLGVSTAYPDGMVTKFNADGSIAWNETYGGSFDDYLYGIVSLADGGFLIAGQTASFDGDLTENQGAIHMTTDAWALKIDTNGNVVHSESFGNLSDDSFISIAAAPDNGFVFLGESIYYDGGDFVGSHGIDDRDLLVAKFDANLGMQWYDLYGGTNSDGAGTCLFDSSGSLLAAAGTSSNDGDVSGNHGQQDLWVLKFEPEPLATKQFITKELTIFPNPSQSVLNILLPDGFEKAIMTVTDATGKTVQTLATARIDVAHLPAGIYFVEASALGQKLRGQFIKQ</sequence>
<dbReference type="Proteomes" id="UP000199354">
    <property type="component" value="Unassembled WGS sequence"/>
</dbReference>
<dbReference type="PANTHER" id="PTHR42754">
    <property type="entry name" value="ENDOGLUCANASE"/>
    <property type="match status" value="1"/>
</dbReference>
<dbReference type="EMBL" id="FMVF01000003">
    <property type="protein sequence ID" value="SCY10614.1"/>
    <property type="molecule type" value="Genomic_DNA"/>
</dbReference>
<dbReference type="PANTHER" id="PTHR42754:SF1">
    <property type="entry name" value="LIPOPROTEIN"/>
    <property type="match status" value="1"/>
</dbReference>
<dbReference type="STRING" id="490189.SAMN02927903_00774"/>
<gene>
    <name evidence="4" type="ORF">SAMN02927903_00774</name>
</gene>
<evidence type="ECO:0000259" key="3">
    <source>
        <dbReference type="Pfam" id="PF18962"/>
    </source>
</evidence>
<keyword evidence="5" id="KW-1185">Reference proteome</keyword>
<feature type="signal peptide" evidence="2">
    <location>
        <begin position="1"/>
        <end position="20"/>
    </location>
</feature>